<feature type="binding site" evidence="15">
    <location>
        <position position="295"/>
    </location>
    <ligand>
        <name>Zn(2+)</name>
        <dbReference type="ChEBI" id="CHEBI:29105"/>
        <note>catalytic</note>
    </ligand>
</feature>
<protein>
    <recommendedName>
        <fullName evidence="5">Aminopeptidase N</fullName>
        <ecNumber evidence="4">3.4.11.2</ecNumber>
    </recommendedName>
    <alternativeName>
        <fullName evidence="12">Alanine aminopeptidase</fullName>
    </alternativeName>
    <alternativeName>
        <fullName evidence="13">Lysyl aminopeptidase</fullName>
    </alternativeName>
</protein>
<evidence type="ECO:0000256" key="2">
    <source>
        <dbReference type="ARBA" id="ARBA00004496"/>
    </source>
</evidence>
<evidence type="ECO:0000256" key="1">
    <source>
        <dbReference type="ARBA" id="ARBA00000098"/>
    </source>
</evidence>
<keyword evidence="9" id="KW-0378">Hydrolase</keyword>
<dbReference type="Pfam" id="PF17900">
    <property type="entry name" value="Peptidase_M1_N"/>
    <property type="match status" value="1"/>
</dbReference>
<dbReference type="PANTHER" id="PTHR45726">
    <property type="entry name" value="LEUKOTRIENE A-4 HYDROLASE"/>
    <property type="match status" value="1"/>
</dbReference>
<keyword evidence="10 15" id="KW-0862">Zinc</keyword>
<evidence type="ECO:0000256" key="6">
    <source>
        <dbReference type="ARBA" id="ARBA00022490"/>
    </source>
</evidence>
<sequence length="457" mass="50270">MTAGGQGDVDPYQPDHGSTAFHVEHYDLDLTYRPHLNRLHGTATLRVRTLEDLTELALDLAGLTVEKVTLTGARLARYVHRADRLVLRLGGEVTAGTELTVVVRYGGNPAPISSPWGPVGWEELTDGVVVASQPTGAPSWFPCNDRPADKATYRTSITVDNPYRVLAHGALVSSKRRASATTWVYEEKRPTSTYLATVQIGQYEEHELVAEPVRQAVLVPTALRTAARDRLAHHGQLMTFFARIFGPYPFATYTLVITEDDLEIPLEAQGLSIFGANHLSSTDGDERLIPHELAHQWFGNSVSPSSWQHIWLSEGFACYAEWLWSEESGGRSADALASTWHRRLSRLDQDLVLADPGYRRIFDDRVYKRGALTVHALRGALGDEAFVAMVRGWTSRYAGGSVTTADFREHALEHATETGGTELAGEVQGLLEAWIDGAALPPLDGASGRGWLDALRR</sequence>
<dbReference type="Gene3D" id="2.60.40.1730">
    <property type="entry name" value="tricorn interacting facor f3 domain"/>
    <property type="match status" value="1"/>
</dbReference>
<evidence type="ECO:0000256" key="4">
    <source>
        <dbReference type="ARBA" id="ARBA00012564"/>
    </source>
</evidence>
<dbReference type="Gene3D" id="1.10.390.10">
    <property type="entry name" value="Neutral Protease Domain 2"/>
    <property type="match status" value="1"/>
</dbReference>
<dbReference type="SUPFAM" id="SSF63737">
    <property type="entry name" value="Leukotriene A4 hydrolase N-terminal domain"/>
    <property type="match status" value="1"/>
</dbReference>
<evidence type="ECO:0000256" key="11">
    <source>
        <dbReference type="ARBA" id="ARBA00023049"/>
    </source>
</evidence>
<reference evidence="18" key="1">
    <citation type="submission" date="2021-03" db="EMBL/GenBank/DDBJ databases">
        <title>Actinotalea soli sp. nov., isolated from soil.</title>
        <authorList>
            <person name="Ping W."/>
            <person name="Zhang J."/>
        </authorList>
    </citation>
    <scope>NUCLEOTIDE SEQUENCE</scope>
    <source>
        <strain evidence="18">BY-33</strain>
    </source>
</reference>
<dbReference type="InterPro" id="IPR001930">
    <property type="entry name" value="Peptidase_M1"/>
</dbReference>
<feature type="binding site" evidence="15">
    <location>
        <position position="291"/>
    </location>
    <ligand>
        <name>Zn(2+)</name>
        <dbReference type="ChEBI" id="CHEBI:29105"/>
        <note>catalytic</note>
    </ligand>
</feature>
<dbReference type="InterPro" id="IPR045357">
    <property type="entry name" value="Aminopeptidase_N-like_N"/>
</dbReference>
<accession>A0A939RVY0</accession>
<dbReference type="GO" id="GO:0005737">
    <property type="term" value="C:cytoplasm"/>
    <property type="evidence" value="ECO:0007669"/>
    <property type="project" value="UniProtKB-SubCell"/>
</dbReference>
<dbReference type="Proteomes" id="UP000664209">
    <property type="component" value="Unassembled WGS sequence"/>
</dbReference>
<comment type="subcellular location">
    <subcellularLocation>
        <location evidence="2">Cytoplasm</location>
    </subcellularLocation>
</comment>
<name>A0A939RVY0_9CELL</name>
<evidence type="ECO:0000256" key="5">
    <source>
        <dbReference type="ARBA" id="ARBA00015611"/>
    </source>
</evidence>
<evidence type="ECO:0000256" key="9">
    <source>
        <dbReference type="ARBA" id="ARBA00022801"/>
    </source>
</evidence>
<evidence type="ECO:0000256" key="3">
    <source>
        <dbReference type="ARBA" id="ARBA00010136"/>
    </source>
</evidence>
<dbReference type="InterPro" id="IPR014782">
    <property type="entry name" value="Peptidase_M1_dom"/>
</dbReference>
<evidence type="ECO:0000313" key="19">
    <source>
        <dbReference type="Proteomes" id="UP000664209"/>
    </source>
</evidence>
<dbReference type="CDD" id="cd09603">
    <property type="entry name" value="M1_APN_like"/>
    <property type="match status" value="1"/>
</dbReference>
<keyword evidence="8 15" id="KW-0479">Metal-binding</keyword>
<feature type="active site" description="Proton donor" evidence="14">
    <location>
        <position position="367"/>
    </location>
</feature>
<keyword evidence="19" id="KW-1185">Reference proteome</keyword>
<comment type="cofactor">
    <cofactor evidence="15">
        <name>Zn(2+)</name>
        <dbReference type="ChEBI" id="CHEBI:29105"/>
    </cofactor>
    <text evidence="15">Binds 1 zinc ion per subunit.</text>
</comment>
<keyword evidence="6" id="KW-0963">Cytoplasm</keyword>
<dbReference type="InterPro" id="IPR042097">
    <property type="entry name" value="Aminopeptidase_N-like_N_sf"/>
</dbReference>
<dbReference type="PANTHER" id="PTHR45726:SF3">
    <property type="entry name" value="LEUKOTRIENE A-4 HYDROLASE"/>
    <property type="match status" value="1"/>
</dbReference>
<evidence type="ECO:0000256" key="10">
    <source>
        <dbReference type="ARBA" id="ARBA00022833"/>
    </source>
</evidence>
<dbReference type="RefSeq" id="WP_208055779.1">
    <property type="nucleotide sequence ID" value="NZ_JAGEMK010000004.1"/>
</dbReference>
<keyword evidence="11" id="KW-0482">Metalloprotease</keyword>
<dbReference type="GO" id="GO:0008237">
    <property type="term" value="F:metallopeptidase activity"/>
    <property type="evidence" value="ECO:0007669"/>
    <property type="project" value="UniProtKB-KW"/>
</dbReference>
<dbReference type="GO" id="GO:0006508">
    <property type="term" value="P:proteolysis"/>
    <property type="evidence" value="ECO:0007669"/>
    <property type="project" value="UniProtKB-KW"/>
</dbReference>
<feature type="domain" description="Aminopeptidase N-like N-terminal" evidence="17">
    <location>
        <begin position="24"/>
        <end position="195"/>
    </location>
</feature>
<dbReference type="GO" id="GO:0008270">
    <property type="term" value="F:zinc ion binding"/>
    <property type="evidence" value="ECO:0007669"/>
    <property type="project" value="InterPro"/>
</dbReference>
<dbReference type="PRINTS" id="PR00756">
    <property type="entry name" value="ALADIPTASE"/>
</dbReference>
<comment type="similarity">
    <text evidence="3">Belongs to the peptidase M1 family.</text>
</comment>
<feature type="binding site" evidence="15">
    <location>
        <position position="314"/>
    </location>
    <ligand>
        <name>Zn(2+)</name>
        <dbReference type="ChEBI" id="CHEBI:29105"/>
        <note>catalytic</note>
    </ligand>
</feature>
<evidence type="ECO:0000256" key="13">
    <source>
        <dbReference type="ARBA" id="ARBA00031533"/>
    </source>
</evidence>
<dbReference type="Pfam" id="PF01433">
    <property type="entry name" value="Peptidase_M1"/>
    <property type="match status" value="1"/>
</dbReference>
<evidence type="ECO:0000313" key="18">
    <source>
        <dbReference type="EMBL" id="MBO1752093.1"/>
    </source>
</evidence>
<evidence type="ECO:0000256" key="14">
    <source>
        <dbReference type="PIRSR" id="PIRSR634015-1"/>
    </source>
</evidence>
<keyword evidence="7" id="KW-0645">Protease</keyword>
<evidence type="ECO:0000259" key="16">
    <source>
        <dbReference type="Pfam" id="PF01433"/>
    </source>
</evidence>
<proteinExistence type="inferred from homology"/>
<evidence type="ECO:0000256" key="7">
    <source>
        <dbReference type="ARBA" id="ARBA00022670"/>
    </source>
</evidence>
<feature type="domain" description="Peptidase M1 membrane alanine aminopeptidase" evidence="16">
    <location>
        <begin position="235"/>
        <end position="417"/>
    </location>
</feature>
<dbReference type="SUPFAM" id="SSF55486">
    <property type="entry name" value="Metalloproteases ('zincins'), catalytic domain"/>
    <property type="match status" value="1"/>
</dbReference>
<organism evidence="18 19">
    <name type="scientific">Actinotalea soli</name>
    <dbReference type="NCBI Taxonomy" id="2819234"/>
    <lineage>
        <taxon>Bacteria</taxon>
        <taxon>Bacillati</taxon>
        <taxon>Actinomycetota</taxon>
        <taxon>Actinomycetes</taxon>
        <taxon>Micrococcales</taxon>
        <taxon>Cellulomonadaceae</taxon>
        <taxon>Actinotalea</taxon>
    </lineage>
</organism>
<dbReference type="InterPro" id="IPR034015">
    <property type="entry name" value="M1_LTA4H"/>
</dbReference>
<evidence type="ECO:0000256" key="12">
    <source>
        <dbReference type="ARBA" id="ARBA00029811"/>
    </source>
</evidence>
<evidence type="ECO:0000256" key="8">
    <source>
        <dbReference type="ARBA" id="ARBA00022723"/>
    </source>
</evidence>
<evidence type="ECO:0000259" key="17">
    <source>
        <dbReference type="Pfam" id="PF17900"/>
    </source>
</evidence>
<comment type="caution">
    <text evidence="18">The sequence shown here is derived from an EMBL/GenBank/DDBJ whole genome shotgun (WGS) entry which is preliminary data.</text>
</comment>
<dbReference type="EMBL" id="JAGEMK010000004">
    <property type="protein sequence ID" value="MBO1752093.1"/>
    <property type="molecule type" value="Genomic_DNA"/>
</dbReference>
<dbReference type="EC" id="3.4.11.2" evidence="4"/>
<feature type="active site" description="Proton acceptor" evidence="14">
    <location>
        <position position="292"/>
    </location>
</feature>
<dbReference type="GO" id="GO:0016285">
    <property type="term" value="F:alanyl aminopeptidase activity"/>
    <property type="evidence" value="ECO:0007669"/>
    <property type="project" value="UniProtKB-EC"/>
</dbReference>
<dbReference type="AlphaFoldDB" id="A0A939RVY0"/>
<comment type="catalytic activity">
    <reaction evidence="1">
        <text>Release of an N-terminal amino acid, Xaa-|-Yaa- from a peptide, amide or arylamide. Xaa is preferably Ala, but may be most amino acids including Pro (slow action). When a terminal hydrophobic residue is followed by a prolyl residue, the two may be released as an intact Xaa-Pro dipeptide.</text>
        <dbReference type="EC" id="3.4.11.2"/>
    </reaction>
</comment>
<evidence type="ECO:0000256" key="15">
    <source>
        <dbReference type="PIRSR" id="PIRSR634015-3"/>
    </source>
</evidence>
<gene>
    <name evidence="18" type="ORF">J4G33_09785</name>
</gene>
<dbReference type="InterPro" id="IPR027268">
    <property type="entry name" value="Peptidase_M4/M1_CTD_sf"/>
</dbReference>